<gene>
    <name evidence="1" type="ORF">Ahy_B07g086677</name>
</gene>
<reference evidence="1 2" key="1">
    <citation type="submission" date="2019-01" db="EMBL/GenBank/DDBJ databases">
        <title>Sequencing of cultivated peanut Arachis hypogaea provides insights into genome evolution and oil improvement.</title>
        <authorList>
            <person name="Chen X."/>
        </authorList>
    </citation>
    <scope>NUCLEOTIDE SEQUENCE [LARGE SCALE GENOMIC DNA]</scope>
    <source>
        <strain evidence="2">cv. Fuhuasheng</strain>
        <tissue evidence="1">Leaves</tissue>
    </source>
</reference>
<dbReference type="AlphaFoldDB" id="A0A444YA79"/>
<protein>
    <recommendedName>
        <fullName evidence="3">Protein FAR1-RELATED SEQUENCE</fullName>
    </recommendedName>
</protein>
<sequence>MGSLNLSRTFKNTLIFCETMMTSLNFVHVLQSKFVELEKDRWTKYMRRYFGDFVKLLNGAFKFTYMDAMKMLTAKLEKEWEVLRQIVGNKFSYTCMKMESFGLPCVHILAVLVRLEYTIIPNTLVIRRWSKTANDEDFKYYSHKVLTDTVCLEIKNNLRPADHVGVTAEKRVKDPISVRAIGTGRFSQASALTEKKRRKCSKCGRLNHRRTHCLNRASQEGGQSCAGVNKRVVLEDAPSNNSEAVSLGNI</sequence>
<dbReference type="EMBL" id="SDMP01000017">
    <property type="protein sequence ID" value="RYQ98861.1"/>
    <property type="molecule type" value="Genomic_DNA"/>
</dbReference>
<evidence type="ECO:0008006" key="3">
    <source>
        <dbReference type="Google" id="ProtNLM"/>
    </source>
</evidence>
<evidence type="ECO:0000313" key="1">
    <source>
        <dbReference type="EMBL" id="RYQ98861.1"/>
    </source>
</evidence>
<evidence type="ECO:0000313" key="2">
    <source>
        <dbReference type="Proteomes" id="UP000289738"/>
    </source>
</evidence>
<dbReference type="Proteomes" id="UP000289738">
    <property type="component" value="Chromosome B07"/>
</dbReference>
<proteinExistence type="predicted"/>
<keyword evidence="2" id="KW-1185">Reference proteome</keyword>
<comment type="caution">
    <text evidence="1">The sequence shown here is derived from an EMBL/GenBank/DDBJ whole genome shotgun (WGS) entry which is preliminary data.</text>
</comment>
<organism evidence="1 2">
    <name type="scientific">Arachis hypogaea</name>
    <name type="common">Peanut</name>
    <dbReference type="NCBI Taxonomy" id="3818"/>
    <lineage>
        <taxon>Eukaryota</taxon>
        <taxon>Viridiplantae</taxon>
        <taxon>Streptophyta</taxon>
        <taxon>Embryophyta</taxon>
        <taxon>Tracheophyta</taxon>
        <taxon>Spermatophyta</taxon>
        <taxon>Magnoliopsida</taxon>
        <taxon>eudicotyledons</taxon>
        <taxon>Gunneridae</taxon>
        <taxon>Pentapetalae</taxon>
        <taxon>rosids</taxon>
        <taxon>fabids</taxon>
        <taxon>Fabales</taxon>
        <taxon>Fabaceae</taxon>
        <taxon>Papilionoideae</taxon>
        <taxon>50 kb inversion clade</taxon>
        <taxon>dalbergioids sensu lato</taxon>
        <taxon>Dalbergieae</taxon>
        <taxon>Pterocarpus clade</taxon>
        <taxon>Arachis</taxon>
    </lineage>
</organism>
<accession>A0A444YA79</accession>
<name>A0A444YA79_ARAHY</name>